<evidence type="ECO:0000313" key="10">
    <source>
        <dbReference type="Proteomes" id="UP001165395"/>
    </source>
</evidence>
<sequence length="292" mass="31760">MKTYFPRLSLVAALLLGASILSACGPNSKGMQQFAQLIPDKNTRDAVTGVAQMTSDVSPEEELAMGKEMSAYLLGAKPLLKNAAVENYVNKVGRWIALQSDRPDLNWHFGVIDTPSVNAFAAPSGYVFVTKGLLKNVKNESELAGVLGHEIAHVIKRHHVNAIKKQGGVKLFGAVLNKQAQKEGSAESQLFANAMKNMFTSGLSHSDEFEADKMGVVLATRAGYNPYGLPSVLQMYASDQKDPGFELLTSTHPLPNDRIDRLDKLMGTKLDGFEQTGSNDSSRLKAIQRLLR</sequence>
<dbReference type="Pfam" id="PF01435">
    <property type="entry name" value="Peptidase_M48"/>
    <property type="match status" value="1"/>
</dbReference>
<dbReference type="PANTHER" id="PTHR22726:SF1">
    <property type="entry name" value="METALLOENDOPEPTIDASE OMA1, MITOCHONDRIAL"/>
    <property type="match status" value="1"/>
</dbReference>
<dbReference type="PROSITE" id="PS51257">
    <property type="entry name" value="PROKAR_LIPOPROTEIN"/>
    <property type="match status" value="1"/>
</dbReference>
<evidence type="ECO:0000256" key="1">
    <source>
        <dbReference type="ARBA" id="ARBA00022670"/>
    </source>
</evidence>
<organism evidence="9 10">
    <name type="scientific">Leeia speluncae</name>
    <dbReference type="NCBI Taxonomy" id="2884804"/>
    <lineage>
        <taxon>Bacteria</taxon>
        <taxon>Pseudomonadati</taxon>
        <taxon>Pseudomonadota</taxon>
        <taxon>Betaproteobacteria</taxon>
        <taxon>Neisseriales</taxon>
        <taxon>Leeiaceae</taxon>
        <taxon>Leeia</taxon>
    </lineage>
</organism>
<reference evidence="9" key="1">
    <citation type="submission" date="2021-10" db="EMBL/GenBank/DDBJ databases">
        <title>The complete genome sequence of Leeia sp. TBRC 13508.</title>
        <authorList>
            <person name="Charoenyingcharoen P."/>
            <person name="Yukphan P."/>
        </authorList>
    </citation>
    <scope>NUCLEOTIDE SEQUENCE</scope>
    <source>
        <strain evidence="9">TBRC 13508</strain>
    </source>
</reference>
<feature type="signal peptide" evidence="7">
    <location>
        <begin position="1"/>
        <end position="23"/>
    </location>
</feature>
<feature type="domain" description="Peptidase M48" evidence="8">
    <location>
        <begin position="86"/>
        <end position="264"/>
    </location>
</feature>
<comment type="cofactor">
    <cofactor evidence="6">
        <name>Zn(2+)</name>
        <dbReference type="ChEBI" id="CHEBI:29105"/>
    </cofactor>
    <text evidence="6">Binds 1 zinc ion per subunit.</text>
</comment>
<evidence type="ECO:0000256" key="5">
    <source>
        <dbReference type="ARBA" id="ARBA00023049"/>
    </source>
</evidence>
<gene>
    <name evidence="9" type="ORF">LIN78_10760</name>
</gene>
<keyword evidence="4 6" id="KW-0862">Zinc</keyword>
<keyword evidence="7" id="KW-0732">Signal</keyword>
<keyword evidence="1 6" id="KW-0645">Protease</keyword>
<proteinExistence type="inferred from homology"/>
<protein>
    <submittedName>
        <fullName evidence="9">M48 family metallopeptidase</fullName>
    </submittedName>
</protein>
<dbReference type="EMBL" id="JAJBZT010000005">
    <property type="protein sequence ID" value="MCB6184025.1"/>
    <property type="molecule type" value="Genomic_DNA"/>
</dbReference>
<dbReference type="Proteomes" id="UP001165395">
    <property type="component" value="Unassembled WGS sequence"/>
</dbReference>
<keyword evidence="10" id="KW-1185">Reference proteome</keyword>
<evidence type="ECO:0000256" key="2">
    <source>
        <dbReference type="ARBA" id="ARBA00022723"/>
    </source>
</evidence>
<dbReference type="Gene3D" id="3.30.2010.10">
    <property type="entry name" value="Metalloproteases ('zincins'), catalytic domain"/>
    <property type="match status" value="1"/>
</dbReference>
<keyword evidence="5 6" id="KW-0482">Metalloprotease</keyword>
<dbReference type="PANTHER" id="PTHR22726">
    <property type="entry name" value="METALLOENDOPEPTIDASE OMA1"/>
    <property type="match status" value="1"/>
</dbReference>
<evidence type="ECO:0000256" key="3">
    <source>
        <dbReference type="ARBA" id="ARBA00022801"/>
    </source>
</evidence>
<evidence type="ECO:0000313" key="9">
    <source>
        <dbReference type="EMBL" id="MCB6184025.1"/>
    </source>
</evidence>
<evidence type="ECO:0000259" key="8">
    <source>
        <dbReference type="Pfam" id="PF01435"/>
    </source>
</evidence>
<evidence type="ECO:0000256" key="4">
    <source>
        <dbReference type="ARBA" id="ARBA00022833"/>
    </source>
</evidence>
<dbReference type="InterPro" id="IPR051156">
    <property type="entry name" value="Mito/Outer_Membr_Metalloprot"/>
</dbReference>
<accession>A0ABS8D752</accession>
<evidence type="ECO:0000256" key="6">
    <source>
        <dbReference type="RuleBase" id="RU003983"/>
    </source>
</evidence>
<dbReference type="RefSeq" id="WP_227180803.1">
    <property type="nucleotide sequence ID" value="NZ_JAJBZT010000005.1"/>
</dbReference>
<name>A0ABS8D752_9NEIS</name>
<evidence type="ECO:0000256" key="7">
    <source>
        <dbReference type="SAM" id="SignalP"/>
    </source>
</evidence>
<dbReference type="InterPro" id="IPR001915">
    <property type="entry name" value="Peptidase_M48"/>
</dbReference>
<dbReference type="CDD" id="cd07333">
    <property type="entry name" value="M48C_bepA_like"/>
    <property type="match status" value="1"/>
</dbReference>
<keyword evidence="3 6" id="KW-0378">Hydrolase</keyword>
<keyword evidence="2" id="KW-0479">Metal-binding</keyword>
<comment type="similarity">
    <text evidence="6">Belongs to the peptidase M48 family.</text>
</comment>
<comment type="caution">
    <text evidence="9">The sequence shown here is derived from an EMBL/GenBank/DDBJ whole genome shotgun (WGS) entry which is preliminary data.</text>
</comment>
<feature type="chain" id="PRO_5045921062" evidence="7">
    <location>
        <begin position="24"/>
        <end position="292"/>
    </location>
</feature>